<dbReference type="Gene3D" id="2.130.10.10">
    <property type="entry name" value="YVTN repeat-like/Quinoprotein amine dehydrogenase"/>
    <property type="match status" value="1"/>
</dbReference>
<accession>S7RIX5</accession>
<name>S7RIX5_GLOTA</name>
<dbReference type="eggNOG" id="KOG4532">
    <property type="taxonomic scope" value="Eukaryota"/>
</dbReference>
<dbReference type="OrthoDB" id="64353at2759"/>
<feature type="compositionally biased region" description="Low complexity" evidence="2">
    <location>
        <begin position="411"/>
        <end position="431"/>
    </location>
</feature>
<dbReference type="Proteomes" id="UP000030669">
    <property type="component" value="Unassembled WGS sequence"/>
</dbReference>
<evidence type="ECO:0000313" key="5">
    <source>
        <dbReference type="Proteomes" id="UP000030669"/>
    </source>
</evidence>
<dbReference type="InterPro" id="IPR019417">
    <property type="entry name" value="DUF2415"/>
</dbReference>
<dbReference type="SUPFAM" id="SSF50969">
    <property type="entry name" value="YVTN repeat-like/Quinoprotein amine dehydrogenase"/>
    <property type="match status" value="1"/>
</dbReference>
<dbReference type="AlphaFoldDB" id="S7RIX5"/>
<dbReference type="InterPro" id="IPR011044">
    <property type="entry name" value="Quino_amine_DH_bsu"/>
</dbReference>
<keyword evidence="5" id="KW-1185">Reference proteome</keyword>
<evidence type="ECO:0000256" key="2">
    <source>
        <dbReference type="SAM" id="MobiDB-lite"/>
    </source>
</evidence>
<dbReference type="GeneID" id="19308901"/>
<dbReference type="InterPro" id="IPR015943">
    <property type="entry name" value="WD40/YVTN_repeat-like_dom_sf"/>
</dbReference>
<dbReference type="PANTHER" id="PTHR43991:SF9">
    <property type="entry name" value="DUF2415 DOMAIN-CONTAINING PROTEIN"/>
    <property type="match status" value="1"/>
</dbReference>
<sequence>MARDSSLLSSAPTSVASTRVAISHVQLRDLMICPNERGVVNYIQRDPPQRDEPHEKGAIVEHDVSTPRSIPRRIAMLRFVPNTLASLQLPGATLFAAGGQDAELHLSLHTPTSLSPGDSSSDPDTVTVRKTTQCVWSKEHNLQASINNSVTFTSSNLNLARSHDSKVEPRVVVSNNNGTVRFFDIGTRSRSHTLDDAGTLKLGVAVNHSSVSPDGRTLLSVGDSSQVFLHNLSGSSRLTFTPVSTLTLPAPSPSAYGPVSTIPASFSTAFSPNGTKFAVASQEGMVVVWDVRSSKPFKVYESDKSRLPSWCRSGSGLASGYLYDDPWDWARGGARAPGWGFRCVKFNDPVGHGRELMTFTEHTSVLHVVDARTFETEEIIHVPKALNAEPLASAARTSPTVRPRTRAADNSSSLVHRSASRSSSTVRSSSSPLPRIVVFSNSPPESARSSFSDAREDRRRAREAIEEHLAETARIRHRLELEERRRFRERIRALGDSSASEDEGDHEVVIPPFGNFEEEEQIRRILVQQGVRARTTREVTDGEGDMEVDPDGEDFDVDACFSSREPSRESSPVSALPIHVPMPVQSAYEASDTLQVPSGAHSARDRLVARVGRLASARRHARRNESRQDSSGGMAEQDMDLAGVCFDPSGSWLYVASTNAVVEWSVRGTEKRWWYGSEWA</sequence>
<dbReference type="InterPro" id="IPR001680">
    <property type="entry name" value="WD40_rpt"/>
</dbReference>
<feature type="domain" description="DUF2415" evidence="3">
    <location>
        <begin position="341"/>
        <end position="381"/>
    </location>
</feature>
<dbReference type="KEGG" id="gtr:GLOTRDRAFT_79653"/>
<evidence type="ECO:0000313" key="4">
    <source>
        <dbReference type="EMBL" id="EPQ52549.1"/>
    </source>
</evidence>
<evidence type="ECO:0000259" key="3">
    <source>
        <dbReference type="Pfam" id="PF10313"/>
    </source>
</evidence>
<dbReference type="STRING" id="670483.S7RIX5"/>
<dbReference type="Pfam" id="PF10313">
    <property type="entry name" value="DUF2415"/>
    <property type="match status" value="1"/>
</dbReference>
<dbReference type="Pfam" id="PF00400">
    <property type="entry name" value="WD40"/>
    <property type="match status" value="1"/>
</dbReference>
<dbReference type="HOGENOM" id="CLU_005870_0_0_1"/>
<dbReference type="PROSITE" id="PS50082">
    <property type="entry name" value="WD_REPEATS_2"/>
    <property type="match status" value="1"/>
</dbReference>
<feature type="region of interest" description="Disordered" evidence="2">
    <location>
        <begin position="616"/>
        <end position="635"/>
    </location>
</feature>
<dbReference type="RefSeq" id="XP_007868854.1">
    <property type="nucleotide sequence ID" value="XM_007870663.1"/>
</dbReference>
<evidence type="ECO:0000256" key="1">
    <source>
        <dbReference type="PROSITE-ProRule" id="PRU00221"/>
    </source>
</evidence>
<feature type="repeat" description="WD" evidence="1">
    <location>
        <begin position="267"/>
        <end position="299"/>
    </location>
</feature>
<reference evidence="4 5" key="1">
    <citation type="journal article" date="2012" name="Science">
        <title>The Paleozoic origin of enzymatic lignin decomposition reconstructed from 31 fungal genomes.</title>
        <authorList>
            <person name="Floudas D."/>
            <person name="Binder M."/>
            <person name="Riley R."/>
            <person name="Barry K."/>
            <person name="Blanchette R.A."/>
            <person name="Henrissat B."/>
            <person name="Martinez A.T."/>
            <person name="Otillar R."/>
            <person name="Spatafora J.W."/>
            <person name="Yadav J.S."/>
            <person name="Aerts A."/>
            <person name="Benoit I."/>
            <person name="Boyd A."/>
            <person name="Carlson A."/>
            <person name="Copeland A."/>
            <person name="Coutinho P.M."/>
            <person name="de Vries R.P."/>
            <person name="Ferreira P."/>
            <person name="Findley K."/>
            <person name="Foster B."/>
            <person name="Gaskell J."/>
            <person name="Glotzer D."/>
            <person name="Gorecki P."/>
            <person name="Heitman J."/>
            <person name="Hesse C."/>
            <person name="Hori C."/>
            <person name="Igarashi K."/>
            <person name="Jurgens J.A."/>
            <person name="Kallen N."/>
            <person name="Kersten P."/>
            <person name="Kohler A."/>
            <person name="Kuees U."/>
            <person name="Kumar T.K.A."/>
            <person name="Kuo A."/>
            <person name="LaButti K."/>
            <person name="Larrondo L.F."/>
            <person name="Lindquist E."/>
            <person name="Ling A."/>
            <person name="Lombard V."/>
            <person name="Lucas S."/>
            <person name="Lundell T."/>
            <person name="Martin R."/>
            <person name="McLaughlin D.J."/>
            <person name="Morgenstern I."/>
            <person name="Morin E."/>
            <person name="Murat C."/>
            <person name="Nagy L.G."/>
            <person name="Nolan M."/>
            <person name="Ohm R.A."/>
            <person name="Patyshakuliyeva A."/>
            <person name="Rokas A."/>
            <person name="Ruiz-Duenas F.J."/>
            <person name="Sabat G."/>
            <person name="Salamov A."/>
            <person name="Samejima M."/>
            <person name="Schmutz J."/>
            <person name="Slot J.C."/>
            <person name="St John F."/>
            <person name="Stenlid J."/>
            <person name="Sun H."/>
            <person name="Sun S."/>
            <person name="Syed K."/>
            <person name="Tsang A."/>
            <person name="Wiebenga A."/>
            <person name="Young D."/>
            <person name="Pisabarro A."/>
            <person name="Eastwood D.C."/>
            <person name="Martin F."/>
            <person name="Cullen D."/>
            <person name="Grigoriev I.V."/>
            <person name="Hibbett D.S."/>
        </authorList>
    </citation>
    <scope>NUCLEOTIDE SEQUENCE [LARGE SCALE GENOMIC DNA]</scope>
    <source>
        <strain evidence="4 5">ATCC 11539</strain>
    </source>
</reference>
<keyword evidence="1" id="KW-0853">WD repeat</keyword>
<dbReference type="SMART" id="SM00320">
    <property type="entry name" value="WD40"/>
    <property type="match status" value="3"/>
</dbReference>
<protein>
    <recommendedName>
        <fullName evidence="3">DUF2415 domain-containing protein</fullName>
    </recommendedName>
</protein>
<dbReference type="EMBL" id="KB469307">
    <property type="protein sequence ID" value="EPQ52549.1"/>
    <property type="molecule type" value="Genomic_DNA"/>
</dbReference>
<gene>
    <name evidence="4" type="ORF">GLOTRDRAFT_79653</name>
</gene>
<proteinExistence type="predicted"/>
<feature type="region of interest" description="Disordered" evidence="2">
    <location>
        <begin position="391"/>
        <end position="456"/>
    </location>
</feature>
<organism evidence="4 5">
    <name type="scientific">Gloeophyllum trabeum (strain ATCC 11539 / FP-39264 / Madison 617)</name>
    <name type="common">Brown rot fungus</name>
    <dbReference type="NCBI Taxonomy" id="670483"/>
    <lineage>
        <taxon>Eukaryota</taxon>
        <taxon>Fungi</taxon>
        <taxon>Dikarya</taxon>
        <taxon>Basidiomycota</taxon>
        <taxon>Agaricomycotina</taxon>
        <taxon>Agaricomycetes</taxon>
        <taxon>Gloeophyllales</taxon>
        <taxon>Gloeophyllaceae</taxon>
        <taxon>Gloeophyllum</taxon>
    </lineage>
</organism>
<dbReference type="OMA" id="TIGHVQL"/>
<dbReference type="PANTHER" id="PTHR43991">
    <property type="entry name" value="WD REPEAT PROTEIN (AFU_ORTHOLOGUE AFUA_8G05640)-RELATED"/>
    <property type="match status" value="1"/>
</dbReference>